<dbReference type="Gramene" id="Kaladp0010s0005.1.v1.1">
    <property type="protein sequence ID" value="Kaladp0010s0005.1.v1.1"/>
    <property type="gene ID" value="Kaladp0010s0005.v1.1"/>
</dbReference>
<feature type="compositionally biased region" description="Polar residues" evidence="1">
    <location>
        <begin position="230"/>
        <end position="243"/>
    </location>
</feature>
<name>A0A7N0SWA5_KALFE</name>
<evidence type="ECO:0000256" key="1">
    <source>
        <dbReference type="SAM" id="MobiDB-lite"/>
    </source>
</evidence>
<feature type="compositionally biased region" description="Basic and acidic residues" evidence="1">
    <location>
        <begin position="97"/>
        <end position="114"/>
    </location>
</feature>
<dbReference type="Proteomes" id="UP000594263">
    <property type="component" value="Unplaced"/>
</dbReference>
<feature type="compositionally biased region" description="Basic and acidic residues" evidence="1">
    <location>
        <begin position="220"/>
        <end position="229"/>
    </location>
</feature>
<protein>
    <submittedName>
        <fullName evidence="2">Uncharacterized protein</fullName>
    </submittedName>
</protein>
<dbReference type="PANTHER" id="PTHR37187">
    <property type="entry name" value="EXPRESSED PROTEIN"/>
    <property type="match status" value="1"/>
</dbReference>
<organism evidence="2 3">
    <name type="scientific">Kalanchoe fedtschenkoi</name>
    <name type="common">Lavender scallops</name>
    <name type="synonym">South American air plant</name>
    <dbReference type="NCBI Taxonomy" id="63787"/>
    <lineage>
        <taxon>Eukaryota</taxon>
        <taxon>Viridiplantae</taxon>
        <taxon>Streptophyta</taxon>
        <taxon>Embryophyta</taxon>
        <taxon>Tracheophyta</taxon>
        <taxon>Spermatophyta</taxon>
        <taxon>Magnoliopsida</taxon>
        <taxon>eudicotyledons</taxon>
        <taxon>Gunneridae</taxon>
        <taxon>Pentapetalae</taxon>
        <taxon>Saxifragales</taxon>
        <taxon>Crassulaceae</taxon>
        <taxon>Kalanchoe</taxon>
    </lineage>
</organism>
<feature type="region of interest" description="Disordered" evidence="1">
    <location>
        <begin position="89"/>
        <end position="146"/>
    </location>
</feature>
<dbReference type="OMA" id="SPARECH"/>
<evidence type="ECO:0000313" key="3">
    <source>
        <dbReference type="Proteomes" id="UP000594263"/>
    </source>
</evidence>
<keyword evidence="3" id="KW-1185">Reference proteome</keyword>
<feature type="compositionally biased region" description="Low complexity" evidence="1">
    <location>
        <begin position="117"/>
        <end position="128"/>
    </location>
</feature>
<dbReference type="AlphaFoldDB" id="A0A7N0SWA5"/>
<accession>A0A7N0SWA5</accession>
<feature type="region of interest" description="Disordered" evidence="1">
    <location>
        <begin position="205"/>
        <end position="271"/>
    </location>
</feature>
<reference evidence="2" key="1">
    <citation type="submission" date="2021-01" db="UniProtKB">
        <authorList>
            <consortium name="EnsemblPlants"/>
        </authorList>
    </citation>
    <scope>IDENTIFICATION</scope>
</reference>
<evidence type="ECO:0000313" key="2">
    <source>
        <dbReference type="EnsemblPlants" id="Kaladp0010s0005.1.v1.1"/>
    </source>
</evidence>
<dbReference type="PANTHER" id="PTHR37187:SF7">
    <property type="entry name" value="EXPRESSED PROTEIN"/>
    <property type="match status" value="1"/>
</dbReference>
<dbReference type="EnsemblPlants" id="Kaladp0010s0005.1.v1.1">
    <property type="protein sequence ID" value="Kaladp0010s0005.1.v1.1"/>
    <property type="gene ID" value="Kaladp0010s0005.v1.1"/>
</dbReference>
<sequence>MPSGAKRRKAAAAKKKKEQAAPTGPEAGSFNGVEDLKGQESDGGEAGSSPGSQDVLGDRGSSPVRQNESEKDVVEEVVVGVEVGVVKVDADEGGVEITRELEPVEVLESRDLGKSDGGSSASSSSSSSSDDEKVDVEKTEPAQDSAEVVETVVDVAAPVLADEEVVIVSEAPPAEELPEDLDEPVLLESSSEMNATTEVALPVHAPTIESHGESSQVDPSDVKDAEDKVPTSSYSPVAATSNGGVHLKDQEIHGSTENQTPEPQAPLPVQRTSWKGCCGLFEVFAGSR</sequence>
<feature type="compositionally biased region" description="Basic residues" evidence="1">
    <location>
        <begin position="1"/>
        <end position="17"/>
    </location>
</feature>
<proteinExistence type="predicted"/>
<feature type="region of interest" description="Disordered" evidence="1">
    <location>
        <begin position="1"/>
        <end position="73"/>
    </location>
</feature>